<evidence type="ECO:0000256" key="1">
    <source>
        <dbReference type="SAM" id="Phobius"/>
    </source>
</evidence>
<dbReference type="EMBL" id="GBRH01161521">
    <property type="protein sequence ID" value="JAE36375.1"/>
    <property type="molecule type" value="Transcribed_RNA"/>
</dbReference>
<keyword evidence="1" id="KW-0812">Transmembrane</keyword>
<protein>
    <submittedName>
        <fullName evidence="2">Uncharacterized protein</fullName>
    </submittedName>
</protein>
<name>A0A0A9HGR9_ARUDO</name>
<feature type="transmembrane region" description="Helical" evidence="1">
    <location>
        <begin position="90"/>
        <end position="108"/>
    </location>
</feature>
<proteinExistence type="predicted"/>
<evidence type="ECO:0000313" key="2">
    <source>
        <dbReference type="EMBL" id="JAE36375.1"/>
    </source>
</evidence>
<sequence length="111" mass="12637">MLRTSSFCAALHQSARLLHLRTWGRLSQALSFLMIMPSVMIMKTSARTNSMKPLMTMNWMIPVMMTMVILRKGSTRPELDMDLVYLKKDIGLVVAKVSMIMVVTPILMTMN</sequence>
<feature type="transmembrane region" description="Helical" evidence="1">
    <location>
        <begin position="54"/>
        <end position="70"/>
    </location>
</feature>
<dbReference type="AlphaFoldDB" id="A0A0A9HGR9"/>
<organism evidence="2">
    <name type="scientific">Arundo donax</name>
    <name type="common">Giant reed</name>
    <name type="synonym">Donax arundinaceus</name>
    <dbReference type="NCBI Taxonomy" id="35708"/>
    <lineage>
        <taxon>Eukaryota</taxon>
        <taxon>Viridiplantae</taxon>
        <taxon>Streptophyta</taxon>
        <taxon>Embryophyta</taxon>
        <taxon>Tracheophyta</taxon>
        <taxon>Spermatophyta</taxon>
        <taxon>Magnoliopsida</taxon>
        <taxon>Liliopsida</taxon>
        <taxon>Poales</taxon>
        <taxon>Poaceae</taxon>
        <taxon>PACMAD clade</taxon>
        <taxon>Arundinoideae</taxon>
        <taxon>Arundineae</taxon>
        <taxon>Arundo</taxon>
    </lineage>
</organism>
<reference evidence="2" key="1">
    <citation type="submission" date="2014-09" db="EMBL/GenBank/DDBJ databases">
        <authorList>
            <person name="Magalhaes I.L.F."/>
            <person name="Oliveira U."/>
            <person name="Santos F.R."/>
            <person name="Vidigal T.H.D.A."/>
            <person name="Brescovit A.D."/>
            <person name="Santos A.J."/>
        </authorList>
    </citation>
    <scope>NUCLEOTIDE SEQUENCE</scope>
    <source>
        <tissue evidence="2">Shoot tissue taken approximately 20 cm above the soil surface</tissue>
    </source>
</reference>
<keyword evidence="1" id="KW-0472">Membrane</keyword>
<reference evidence="2" key="2">
    <citation type="journal article" date="2015" name="Data Brief">
        <title>Shoot transcriptome of the giant reed, Arundo donax.</title>
        <authorList>
            <person name="Barrero R.A."/>
            <person name="Guerrero F.D."/>
            <person name="Moolhuijzen P."/>
            <person name="Goolsby J.A."/>
            <person name="Tidwell J."/>
            <person name="Bellgard S.E."/>
            <person name="Bellgard M.I."/>
        </authorList>
    </citation>
    <scope>NUCLEOTIDE SEQUENCE</scope>
    <source>
        <tissue evidence="2">Shoot tissue taken approximately 20 cm above the soil surface</tissue>
    </source>
</reference>
<keyword evidence="1" id="KW-1133">Transmembrane helix</keyword>
<accession>A0A0A9HGR9</accession>